<name>A0AAN9TK11_9HEMI</name>
<dbReference type="AlphaFoldDB" id="A0AAN9TK11"/>
<evidence type="ECO:0000313" key="1">
    <source>
        <dbReference type="EMBL" id="KAK7575937.1"/>
    </source>
</evidence>
<dbReference type="Proteomes" id="UP001367676">
    <property type="component" value="Unassembled WGS sequence"/>
</dbReference>
<evidence type="ECO:0000313" key="2">
    <source>
        <dbReference type="Proteomes" id="UP001367676"/>
    </source>
</evidence>
<keyword evidence="2" id="KW-1185">Reference proteome</keyword>
<dbReference type="EMBL" id="JBBCAQ010000036">
    <property type="protein sequence ID" value="KAK7575937.1"/>
    <property type="molecule type" value="Genomic_DNA"/>
</dbReference>
<comment type="caution">
    <text evidence="1">The sequence shown here is derived from an EMBL/GenBank/DDBJ whole genome shotgun (WGS) entry which is preliminary data.</text>
</comment>
<gene>
    <name evidence="1" type="ORF">V9T40_012223</name>
</gene>
<organism evidence="1 2">
    <name type="scientific">Parthenolecanium corni</name>
    <dbReference type="NCBI Taxonomy" id="536013"/>
    <lineage>
        <taxon>Eukaryota</taxon>
        <taxon>Metazoa</taxon>
        <taxon>Ecdysozoa</taxon>
        <taxon>Arthropoda</taxon>
        <taxon>Hexapoda</taxon>
        <taxon>Insecta</taxon>
        <taxon>Pterygota</taxon>
        <taxon>Neoptera</taxon>
        <taxon>Paraneoptera</taxon>
        <taxon>Hemiptera</taxon>
        <taxon>Sternorrhyncha</taxon>
        <taxon>Coccoidea</taxon>
        <taxon>Coccidae</taxon>
        <taxon>Parthenolecanium</taxon>
    </lineage>
</organism>
<accession>A0AAN9TK11</accession>
<reference evidence="1 2" key="1">
    <citation type="submission" date="2024-03" db="EMBL/GenBank/DDBJ databases">
        <title>Adaptation during the transition from Ophiocordyceps entomopathogen to insect associate is accompanied by gene loss and intensified selection.</title>
        <authorList>
            <person name="Ward C.M."/>
            <person name="Onetto C.A."/>
            <person name="Borneman A.R."/>
        </authorList>
    </citation>
    <scope>NUCLEOTIDE SEQUENCE [LARGE SCALE GENOMIC DNA]</scope>
    <source>
        <strain evidence="1">AWRI1</strain>
        <tissue evidence="1">Single Adult Female</tissue>
    </source>
</reference>
<protein>
    <submittedName>
        <fullName evidence="1">Uncharacterized protein</fullName>
    </submittedName>
</protein>
<proteinExistence type="predicted"/>
<sequence>MTRNVTQMWQKFSQSGSSGTFMMQMCTKIQPIRKQWHFRDTDVTYNFSTGKEWNQINVTKVPLLPDWLNFCTHLHHKSATAS</sequence>